<dbReference type="CDD" id="cd00383">
    <property type="entry name" value="trans_reg_C"/>
    <property type="match status" value="1"/>
</dbReference>
<dbReference type="Gene3D" id="6.10.250.690">
    <property type="match status" value="1"/>
</dbReference>
<dbReference type="SMART" id="SM00448">
    <property type="entry name" value="REC"/>
    <property type="match status" value="1"/>
</dbReference>
<evidence type="ECO:0000256" key="4">
    <source>
        <dbReference type="ARBA" id="ARBA00023012"/>
    </source>
</evidence>
<dbReference type="InterPro" id="IPR039420">
    <property type="entry name" value="WalR-like"/>
</dbReference>
<evidence type="ECO:0000256" key="6">
    <source>
        <dbReference type="ARBA" id="ARBA00023125"/>
    </source>
</evidence>
<evidence type="ECO:0000313" key="13">
    <source>
        <dbReference type="Proteomes" id="UP000242869"/>
    </source>
</evidence>
<gene>
    <name evidence="12" type="ORF">SAMN05660284_01888</name>
</gene>
<dbReference type="Gene3D" id="1.10.10.10">
    <property type="entry name" value="Winged helix-like DNA-binding domain superfamily/Winged helix DNA-binding domain"/>
    <property type="match status" value="1"/>
</dbReference>
<dbReference type="Pfam" id="PF00486">
    <property type="entry name" value="Trans_reg_C"/>
    <property type="match status" value="1"/>
</dbReference>
<dbReference type="InterPro" id="IPR016032">
    <property type="entry name" value="Sig_transdc_resp-reg_C-effctor"/>
</dbReference>
<dbReference type="GO" id="GO:0032993">
    <property type="term" value="C:protein-DNA complex"/>
    <property type="evidence" value="ECO:0007669"/>
    <property type="project" value="TreeGrafter"/>
</dbReference>
<evidence type="ECO:0000256" key="3">
    <source>
        <dbReference type="ARBA" id="ARBA00022553"/>
    </source>
</evidence>
<dbReference type="SUPFAM" id="SSF46894">
    <property type="entry name" value="C-terminal effector domain of the bipartite response regulators"/>
    <property type="match status" value="1"/>
</dbReference>
<keyword evidence="13" id="KW-1185">Reference proteome</keyword>
<dbReference type="InterPro" id="IPR001867">
    <property type="entry name" value="OmpR/PhoB-type_DNA-bd"/>
</dbReference>
<sequence>MECSEMTHVLLADDDVELAGMLKDYLEQEGFSVTVMHDGESGAQEALSGQYAIAVLDVMMPNMNGIEALRRIRTKSTMPVLMLTARGDDTDRIVGLELGADDYVPKPCTPRELTARIRAILRRTQNTEPDNAPTAPIIVGALTIRPEQRRAEWDGKPLDLTSTEFNLLEILARNAGRPVNKAVLSEQGLGRPLARFDRSIDVHLSSIRHKLGTLPDGRSYIQTVYRQGYQFIRDEQA</sequence>
<dbReference type="EMBL" id="FOVE01000013">
    <property type="protein sequence ID" value="SFN61158.1"/>
    <property type="molecule type" value="Genomic_DNA"/>
</dbReference>
<dbReference type="PROSITE" id="PS51755">
    <property type="entry name" value="OMPR_PHOB"/>
    <property type="match status" value="1"/>
</dbReference>
<evidence type="ECO:0000256" key="7">
    <source>
        <dbReference type="ARBA" id="ARBA00023163"/>
    </source>
</evidence>
<dbReference type="GO" id="GO:0000976">
    <property type="term" value="F:transcription cis-regulatory region binding"/>
    <property type="evidence" value="ECO:0007669"/>
    <property type="project" value="TreeGrafter"/>
</dbReference>
<evidence type="ECO:0000259" key="11">
    <source>
        <dbReference type="PROSITE" id="PS51755"/>
    </source>
</evidence>
<dbReference type="Pfam" id="PF00072">
    <property type="entry name" value="Response_reg"/>
    <property type="match status" value="1"/>
</dbReference>
<evidence type="ECO:0000259" key="10">
    <source>
        <dbReference type="PROSITE" id="PS50110"/>
    </source>
</evidence>
<dbReference type="FunFam" id="3.40.50.2300:FF:000001">
    <property type="entry name" value="DNA-binding response regulator PhoB"/>
    <property type="match status" value="1"/>
</dbReference>
<feature type="modified residue" description="4-aspartylphosphate" evidence="8">
    <location>
        <position position="57"/>
    </location>
</feature>
<dbReference type="InterPro" id="IPR001789">
    <property type="entry name" value="Sig_transdc_resp-reg_receiver"/>
</dbReference>
<dbReference type="Proteomes" id="UP000242869">
    <property type="component" value="Unassembled WGS sequence"/>
</dbReference>
<keyword evidence="2" id="KW-0963">Cytoplasm</keyword>
<dbReference type="GO" id="GO:0006355">
    <property type="term" value="P:regulation of DNA-templated transcription"/>
    <property type="evidence" value="ECO:0007669"/>
    <property type="project" value="InterPro"/>
</dbReference>
<keyword evidence="6 9" id="KW-0238">DNA-binding</keyword>
<evidence type="ECO:0000256" key="2">
    <source>
        <dbReference type="ARBA" id="ARBA00022490"/>
    </source>
</evidence>
<proteinExistence type="predicted"/>
<feature type="domain" description="Response regulatory" evidence="10">
    <location>
        <begin position="8"/>
        <end position="121"/>
    </location>
</feature>
<dbReference type="STRING" id="83765.SAMN05660284_01888"/>
<dbReference type="GO" id="GO:0000156">
    <property type="term" value="F:phosphorelay response regulator activity"/>
    <property type="evidence" value="ECO:0007669"/>
    <property type="project" value="TreeGrafter"/>
</dbReference>
<reference evidence="13" key="1">
    <citation type="submission" date="2016-10" db="EMBL/GenBank/DDBJ databases">
        <authorList>
            <person name="Varghese N."/>
            <person name="Submissions S."/>
        </authorList>
    </citation>
    <scope>NUCLEOTIDE SEQUENCE [LARGE SCALE GENOMIC DNA]</scope>
    <source>
        <strain evidence="13">DSM 6150</strain>
    </source>
</reference>
<organism evidence="12 13">
    <name type="scientific">Formivibrio citricus</name>
    <dbReference type="NCBI Taxonomy" id="83765"/>
    <lineage>
        <taxon>Bacteria</taxon>
        <taxon>Pseudomonadati</taxon>
        <taxon>Pseudomonadota</taxon>
        <taxon>Betaproteobacteria</taxon>
        <taxon>Neisseriales</taxon>
        <taxon>Chitinibacteraceae</taxon>
        <taxon>Formivibrio</taxon>
    </lineage>
</organism>
<evidence type="ECO:0000256" key="1">
    <source>
        <dbReference type="ARBA" id="ARBA00004496"/>
    </source>
</evidence>
<dbReference type="Gene3D" id="3.40.50.2300">
    <property type="match status" value="1"/>
</dbReference>
<dbReference type="InterPro" id="IPR011006">
    <property type="entry name" value="CheY-like_superfamily"/>
</dbReference>
<name>A0A1I5AFE0_9NEIS</name>
<dbReference type="PROSITE" id="PS50110">
    <property type="entry name" value="RESPONSE_REGULATORY"/>
    <property type="match status" value="1"/>
</dbReference>
<comment type="subcellular location">
    <subcellularLocation>
        <location evidence="1">Cytoplasm</location>
    </subcellularLocation>
</comment>
<evidence type="ECO:0000313" key="12">
    <source>
        <dbReference type="EMBL" id="SFN61158.1"/>
    </source>
</evidence>
<evidence type="ECO:0000256" key="9">
    <source>
        <dbReference type="PROSITE-ProRule" id="PRU01091"/>
    </source>
</evidence>
<dbReference type="AlphaFoldDB" id="A0A1I5AFE0"/>
<dbReference type="InterPro" id="IPR058124">
    <property type="entry name" value="CpxR-like_REC"/>
</dbReference>
<dbReference type="SUPFAM" id="SSF52172">
    <property type="entry name" value="CheY-like"/>
    <property type="match status" value="1"/>
</dbReference>
<dbReference type="PANTHER" id="PTHR48111">
    <property type="entry name" value="REGULATOR OF RPOS"/>
    <property type="match status" value="1"/>
</dbReference>
<evidence type="ECO:0000256" key="8">
    <source>
        <dbReference type="PROSITE-ProRule" id="PRU00169"/>
    </source>
</evidence>
<dbReference type="CDD" id="cd17623">
    <property type="entry name" value="REC_OmpR_CpxR"/>
    <property type="match status" value="1"/>
</dbReference>
<protein>
    <submittedName>
        <fullName evidence="12">Two-component system, OmpR family, response regulator</fullName>
    </submittedName>
</protein>
<dbReference type="SMART" id="SM00862">
    <property type="entry name" value="Trans_reg_C"/>
    <property type="match status" value="1"/>
</dbReference>
<keyword evidence="3 8" id="KW-0597">Phosphoprotein</keyword>
<keyword evidence="5" id="KW-0805">Transcription regulation</keyword>
<keyword evidence="7" id="KW-0804">Transcription</keyword>
<evidence type="ECO:0000256" key="5">
    <source>
        <dbReference type="ARBA" id="ARBA00023015"/>
    </source>
</evidence>
<dbReference type="InterPro" id="IPR036388">
    <property type="entry name" value="WH-like_DNA-bd_sf"/>
</dbReference>
<accession>A0A1I5AFE0</accession>
<dbReference type="PANTHER" id="PTHR48111:SF39">
    <property type="entry name" value="TRANSCRIPTIONAL REGULATORY PROTEIN CPXR"/>
    <property type="match status" value="1"/>
</dbReference>
<feature type="domain" description="OmpR/PhoB-type" evidence="11">
    <location>
        <begin position="134"/>
        <end position="233"/>
    </location>
</feature>
<dbReference type="GO" id="GO:0005829">
    <property type="term" value="C:cytosol"/>
    <property type="evidence" value="ECO:0007669"/>
    <property type="project" value="TreeGrafter"/>
</dbReference>
<keyword evidence="4" id="KW-0902">Two-component regulatory system</keyword>
<feature type="DNA-binding region" description="OmpR/PhoB-type" evidence="9">
    <location>
        <begin position="134"/>
        <end position="233"/>
    </location>
</feature>